<keyword evidence="5 6" id="KW-0949">S-adenosyl-L-methionine</keyword>
<evidence type="ECO:0000256" key="7">
    <source>
        <dbReference type="SAM" id="Phobius"/>
    </source>
</evidence>
<organism evidence="8">
    <name type="scientific">Acidithiobacillus ferrianus</name>
    <dbReference type="NCBI Taxonomy" id="2678518"/>
    <lineage>
        <taxon>Bacteria</taxon>
        <taxon>Pseudomonadati</taxon>
        <taxon>Pseudomonadota</taxon>
        <taxon>Acidithiobacillia</taxon>
        <taxon>Acidithiobacillales</taxon>
        <taxon>Acidithiobacillaceae</taxon>
        <taxon>Acidithiobacillus</taxon>
    </lineage>
</organism>
<dbReference type="AlphaFoldDB" id="A0A845U4K8"/>
<keyword evidence="3 6" id="KW-0489">Methyltransferase</keyword>
<dbReference type="SUPFAM" id="SSF53335">
    <property type="entry name" value="S-adenosyl-L-methionine-dependent methyltransferases"/>
    <property type="match status" value="1"/>
</dbReference>
<keyword evidence="8" id="KW-0689">Ribosomal protein</keyword>
<feature type="binding site" evidence="6">
    <location>
        <position position="226"/>
    </location>
    <ligand>
        <name>S-adenosyl-L-methionine</name>
        <dbReference type="ChEBI" id="CHEBI:59789"/>
    </ligand>
</feature>
<keyword evidence="7" id="KW-1133">Transmembrane helix</keyword>
<evidence type="ECO:0000256" key="1">
    <source>
        <dbReference type="ARBA" id="ARBA00009741"/>
    </source>
</evidence>
<evidence type="ECO:0000256" key="5">
    <source>
        <dbReference type="ARBA" id="ARBA00022691"/>
    </source>
</evidence>
<dbReference type="HAMAP" id="MF_00735">
    <property type="entry name" value="Methyltr_PrmA"/>
    <property type="match status" value="1"/>
</dbReference>
<comment type="function">
    <text evidence="6">Methylates ribosomal protein L11.</text>
</comment>
<dbReference type="GO" id="GO:0005840">
    <property type="term" value="C:ribosome"/>
    <property type="evidence" value="ECO:0007669"/>
    <property type="project" value="UniProtKB-KW"/>
</dbReference>
<dbReference type="GO" id="GO:0005829">
    <property type="term" value="C:cytosol"/>
    <property type="evidence" value="ECO:0007669"/>
    <property type="project" value="TreeGrafter"/>
</dbReference>
<keyword evidence="7" id="KW-0472">Membrane</keyword>
<comment type="subcellular location">
    <subcellularLocation>
        <location evidence="6">Cytoplasm</location>
    </subcellularLocation>
</comment>
<name>A0A845U4K8_9PROT</name>
<dbReference type="PANTHER" id="PTHR43648:SF1">
    <property type="entry name" value="ELECTRON TRANSFER FLAVOPROTEIN BETA SUBUNIT LYSINE METHYLTRANSFERASE"/>
    <property type="match status" value="1"/>
</dbReference>
<evidence type="ECO:0000256" key="3">
    <source>
        <dbReference type="ARBA" id="ARBA00022603"/>
    </source>
</evidence>
<feature type="binding site" evidence="6">
    <location>
        <position position="163"/>
    </location>
    <ligand>
        <name>S-adenosyl-L-methionine</name>
        <dbReference type="ChEBI" id="CHEBI:59789"/>
    </ligand>
</feature>
<feature type="transmembrane region" description="Helical" evidence="7">
    <location>
        <begin position="159"/>
        <end position="178"/>
    </location>
</feature>
<dbReference type="EC" id="2.1.1.-" evidence="6"/>
<dbReference type="GO" id="GO:0016279">
    <property type="term" value="F:protein-lysine N-methyltransferase activity"/>
    <property type="evidence" value="ECO:0007669"/>
    <property type="project" value="TreeGrafter"/>
</dbReference>
<proteinExistence type="inferred from homology"/>
<dbReference type="InterPro" id="IPR050078">
    <property type="entry name" value="Ribosomal_L11_MeTrfase_PrmA"/>
</dbReference>
<keyword evidence="7" id="KW-0812">Transmembrane</keyword>
<dbReference type="PANTHER" id="PTHR43648">
    <property type="entry name" value="ELECTRON TRANSFER FLAVOPROTEIN BETA SUBUNIT LYSINE METHYLTRANSFERASE"/>
    <property type="match status" value="1"/>
</dbReference>
<dbReference type="RefSeq" id="WP_163095367.1">
    <property type="nucleotide sequence ID" value="NZ_CP127523.1"/>
</dbReference>
<protein>
    <recommendedName>
        <fullName evidence="6">Ribosomal protein L11 methyltransferase</fullName>
        <shortName evidence="6">L11 Mtase</shortName>
        <ecNumber evidence="6">2.1.1.-</ecNumber>
    </recommendedName>
</protein>
<evidence type="ECO:0000256" key="2">
    <source>
        <dbReference type="ARBA" id="ARBA00022490"/>
    </source>
</evidence>
<dbReference type="InterPro" id="IPR004498">
    <property type="entry name" value="Ribosomal_PrmA_MeTrfase"/>
</dbReference>
<gene>
    <name evidence="6 8" type="primary">prmA</name>
    <name evidence="8" type="ORF">GL267_00290</name>
</gene>
<comment type="similarity">
    <text evidence="1 6">Belongs to the methyltransferase superfamily. PrmA family.</text>
</comment>
<evidence type="ECO:0000256" key="4">
    <source>
        <dbReference type="ARBA" id="ARBA00022679"/>
    </source>
</evidence>
<reference evidence="8" key="1">
    <citation type="submission" date="2019-11" db="EMBL/GenBank/DDBJ databases">
        <title>Acidithiobacillus ferrianus sp. nov.: a facultatively anaerobic and extremely acidophilic chemolithoautotroph.</title>
        <authorList>
            <person name="Norris P.R."/>
            <person name="Falagan C."/>
            <person name="Moya-Beltran A."/>
            <person name="Castro M."/>
            <person name="Quatrini R."/>
            <person name="Johnson D.B."/>
        </authorList>
    </citation>
    <scope>NUCLEOTIDE SEQUENCE [LARGE SCALE GENOMIC DNA]</scope>
    <source>
        <strain evidence="8">MG</strain>
    </source>
</reference>
<dbReference type="GO" id="GO:0032259">
    <property type="term" value="P:methylation"/>
    <property type="evidence" value="ECO:0007669"/>
    <property type="project" value="UniProtKB-KW"/>
</dbReference>
<feature type="transmembrane region" description="Helical" evidence="7">
    <location>
        <begin position="219"/>
        <end position="243"/>
    </location>
</feature>
<keyword evidence="2 6" id="KW-0963">Cytoplasm</keyword>
<keyword evidence="8" id="KW-0687">Ribonucleoprotein</keyword>
<dbReference type="Gene3D" id="3.40.50.150">
    <property type="entry name" value="Vaccinia Virus protein VP39"/>
    <property type="match status" value="1"/>
</dbReference>
<feature type="binding site" evidence="6">
    <location>
        <position position="185"/>
    </location>
    <ligand>
        <name>S-adenosyl-L-methionine</name>
        <dbReference type="ChEBI" id="CHEBI:59789"/>
    </ligand>
</feature>
<sequence length="292" mass="31079">MKIAWWRLDMRVPAAAAEAIEARLLDAGAEAVTLLEGEDSAAVFVEGEIWQNSRCQALFAAADHSEATLHTLVSTSNWQQFAARITALEEQDWVAATQAAFPARHFGRLWVVPSWDTAPANARHVLHLDPGQAFGTGAHATTALCLHFLEAHVRGGEYLIDYGCGSGILAIAGLLLGASQAFGVDTDPTALQVAAVNAERNGVSSNLHLTLPENADLPLAHLLIANILAAPLLALAPILAALVRPGGWIALSGILHRQEAELSAAYAPYFDLAVAQHEADWSLIYGQRKPGV</sequence>
<accession>A0A845U4K8</accession>
<dbReference type="PIRSF" id="PIRSF000401">
    <property type="entry name" value="RPL11_MTase"/>
    <property type="match status" value="1"/>
</dbReference>
<comment type="caution">
    <text evidence="8">The sequence shown here is derived from an EMBL/GenBank/DDBJ whole genome shotgun (WGS) entry which is preliminary data.</text>
</comment>
<dbReference type="EMBL" id="WNJL01000001">
    <property type="protein sequence ID" value="NDU41119.1"/>
    <property type="molecule type" value="Genomic_DNA"/>
</dbReference>
<evidence type="ECO:0000256" key="6">
    <source>
        <dbReference type="HAMAP-Rule" id="MF_00735"/>
    </source>
</evidence>
<feature type="binding site" evidence="6">
    <location>
        <position position="142"/>
    </location>
    <ligand>
        <name>S-adenosyl-L-methionine</name>
        <dbReference type="ChEBI" id="CHEBI:59789"/>
    </ligand>
</feature>
<dbReference type="Pfam" id="PF06325">
    <property type="entry name" value="PrmA"/>
    <property type="match status" value="1"/>
</dbReference>
<comment type="catalytic activity">
    <reaction evidence="6">
        <text>L-lysyl-[protein] + 3 S-adenosyl-L-methionine = N(6),N(6),N(6)-trimethyl-L-lysyl-[protein] + 3 S-adenosyl-L-homocysteine + 3 H(+)</text>
        <dbReference type="Rhea" id="RHEA:54192"/>
        <dbReference type="Rhea" id="RHEA-COMP:9752"/>
        <dbReference type="Rhea" id="RHEA-COMP:13826"/>
        <dbReference type="ChEBI" id="CHEBI:15378"/>
        <dbReference type="ChEBI" id="CHEBI:29969"/>
        <dbReference type="ChEBI" id="CHEBI:57856"/>
        <dbReference type="ChEBI" id="CHEBI:59789"/>
        <dbReference type="ChEBI" id="CHEBI:61961"/>
    </reaction>
</comment>
<dbReference type="NCBIfam" id="TIGR00406">
    <property type="entry name" value="prmA"/>
    <property type="match status" value="1"/>
</dbReference>
<keyword evidence="4 6" id="KW-0808">Transferase</keyword>
<dbReference type="InterPro" id="IPR029063">
    <property type="entry name" value="SAM-dependent_MTases_sf"/>
</dbReference>
<evidence type="ECO:0000313" key="8">
    <source>
        <dbReference type="EMBL" id="NDU41119.1"/>
    </source>
</evidence>